<gene>
    <name evidence="2" type="ORF">GO816_10580</name>
</gene>
<accession>A0A6I4IDY1</accession>
<feature type="transmembrane region" description="Helical" evidence="1">
    <location>
        <begin position="68"/>
        <end position="88"/>
    </location>
</feature>
<evidence type="ECO:0000256" key="1">
    <source>
        <dbReference type="SAM" id="Phobius"/>
    </source>
</evidence>
<keyword evidence="1" id="KW-0812">Transmembrane</keyword>
<keyword evidence="1" id="KW-0472">Membrane</keyword>
<reference evidence="2 3" key="1">
    <citation type="submission" date="2019-12" db="EMBL/GenBank/DDBJ databases">
        <title>Mucilaginibacter sp. HME9299 genome sequencing and assembly.</title>
        <authorList>
            <person name="Kang H."/>
            <person name="Kim H."/>
            <person name="Joh K."/>
        </authorList>
    </citation>
    <scope>NUCLEOTIDE SEQUENCE [LARGE SCALE GENOMIC DNA]</scope>
    <source>
        <strain evidence="2 3">HME9299</strain>
    </source>
</reference>
<dbReference type="RefSeq" id="WP_157541867.1">
    <property type="nucleotide sequence ID" value="NZ_WQLA01000003.1"/>
</dbReference>
<proteinExistence type="predicted"/>
<dbReference type="EMBL" id="WQLA01000003">
    <property type="protein sequence ID" value="MVN91569.1"/>
    <property type="molecule type" value="Genomic_DNA"/>
</dbReference>
<evidence type="ECO:0000313" key="2">
    <source>
        <dbReference type="EMBL" id="MVN91569.1"/>
    </source>
</evidence>
<evidence type="ECO:0000313" key="3">
    <source>
        <dbReference type="Proteomes" id="UP000434850"/>
    </source>
</evidence>
<protein>
    <submittedName>
        <fullName evidence="2">Uncharacterized protein</fullName>
    </submittedName>
</protein>
<keyword evidence="1" id="KW-1133">Transmembrane helix</keyword>
<feature type="transmembrane region" description="Helical" evidence="1">
    <location>
        <begin position="41"/>
        <end position="59"/>
    </location>
</feature>
<sequence>MKHLQRFANYILLIFWAVCSLIYFTLDIWLDLYTYKDSAKVAWYMGIAVMPLVAYTIYLGKEIFFSKWYYGIILTISTFGIYFFAAYFSLLNIDLLVSAAFGPAKKMVLPVERVERVFARKAGFVHTNVTIKYNHRLYVLEGTRTSYYYLRDKKQLRAMIGRSYTGNIYAVKLNVAPHQRYQARWLYIKDWFSRYWWLFVAFTLYILYYSFRGKYFSNAIKKSHKNQSRHFFILNRVKVILLAVFFIGMILILAAGLLL</sequence>
<feature type="transmembrane region" description="Helical" evidence="1">
    <location>
        <begin position="7"/>
        <end position="29"/>
    </location>
</feature>
<keyword evidence="3" id="KW-1185">Reference proteome</keyword>
<dbReference type="OrthoDB" id="763595at2"/>
<organism evidence="2 3">
    <name type="scientific">Mucilaginibacter aquatilis</name>
    <dbReference type="NCBI Taxonomy" id="1517760"/>
    <lineage>
        <taxon>Bacteria</taxon>
        <taxon>Pseudomonadati</taxon>
        <taxon>Bacteroidota</taxon>
        <taxon>Sphingobacteriia</taxon>
        <taxon>Sphingobacteriales</taxon>
        <taxon>Sphingobacteriaceae</taxon>
        <taxon>Mucilaginibacter</taxon>
    </lineage>
</organism>
<dbReference type="Proteomes" id="UP000434850">
    <property type="component" value="Unassembled WGS sequence"/>
</dbReference>
<feature type="transmembrane region" description="Helical" evidence="1">
    <location>
        <begin position="195"/>
        <end position="211"/>
    </location>
</feature>
<name>A0A6I4IDY1_9SPHI</name>
<feature type="transmembrane region" description="Helical" evidence="1">
    <location>
        <begin position="232"/>
        <end position="258"/>
    </location>
</feature>
<dbReference type="AlphaFoldDB" id="A0A6I4IDY1"/>
<comment type="caution">
    <text evidence="2">The sequence shown here is derived from an EMBL/GenBank/DDBJ whole genome shotgun (WGS) entry which is preliminary data.</text>
</comment>